<proteinExistence type="predicted"/>
<keyword evidence="2" id="KW-1185">Reference proteome</keyword>
<name>A0ACA9QHX6_9GLOM</name>
<comment type="caution">
    <text evidence="1">The sequence shown here is derived from an EMBL/GenBank/DDBJ whole genome shotgun (WGS) entry which is preliminary data.</text>
</comment>
<gene>
    <name evidence="1" type="ORF">SPELUC_LOCUS14594</name>
</gene>
<evidence type="ECO:0000313" key="2">
    <source>
        <dbReference type="Proteomes" id="UP000789366"/>
    </source>
</evidence>
<reference evidence="1" key="1">
    <citation type="submission" date="2021-06" db="EMBL/GenBank/DDBJ databases">
        <authorList>
            <person name="Kallberg Y."/>
            <person name="Tangrot J."/>
            <person name="Rosling A."/>
        </authorList>
    </citation>
    <scope>NUCLEOTIDE SEQUENCE</scope>
    <source>
        <strain evidence="1">28 12/20/2015</strain>
    </source>
</reference>
<accession>A0ACA9QHX6</accession>
<evidence type="ECO:0000313" key="1">
    <source>
        <dbReference type="EMBL" id="CAG8752674.1"/>
    </source>
</evidence>
<protein>
    <submittedName>
        <fullName evidence="1">14884_t:CDS:1</fullName>
    </submittedName>
</protein>
<sequence>CVFKDHTVMMCRKFSKEEENVCILSQNAEETISDNNKIKLGTPFGQLNSGYPVYFTKFEIEVIYATALENYRNLSMFAENI</sequence>
<feature type="non-terminal residue" evidence="1">
    <location>
        <position position="1"/>
    </location>
</feature>
<feature type="non-terminal residue" evidence="1">
    <location>
        <position position="81"/>
    </location>
</feature>
<dbReference type="EMBL" id="CAJVPW010043720">
    <property type="protein sequence ID" value="CAG8752674.1"/>
    <property type="molecule type" value="Genomic_DNA"/>
</dbReference>
<organism evidence="1 2">
    <name type="scientific">Cetraspora pellucida</name>
    <dbReference type="NCBI Taxonomy" id="1433469"/>
    <lineage>
        <taxon>Eukaryota</taxon>
        <taxon>Fungi</taxon>
        <taxon>Fungi incertae sedis</taxon>
        <taxon>Mucoromycota</taxon>
        <taxon>Glomeromycotina</taxon>
        <taxon>Glomeromycetes</taxon>
        <taxon>Diversisporales</taxon>
        <taxon>Gigasporaceae</taxon>
        <taxon>Cetraspora</taxon>
    </lineage>
</organism>
<dbReference type="Proteomes" id="UP000789366">
    <property type="component" value="Unassembled WGS sequence"/>
</dbReference>